<gene>
    <name evidence="4" type="ORF">H9L12_09960</name>
</gene>
<dbReference type="Proteomes" id="UP000515955">
    <property type="component" value="Chromosome"/>
</dbReference>
<keyword evidence="2" id="KW-0472">Membrane</keyword>
<keyword evidence="2" id="KW-0812">Transmembrane</keyword>
<dbReference type="GO" id="GO:0016779">
    <property type="term" value="F:nucleotidyltransferase activity"/>
    <property type="evidence" value="ECO:0007669"/>
    <property type="project" value="UniProtKB-ARBA"/>
</dbReference>
<keyword evidence="5" id="KW-1185">Reference proteome</keyword>
<reference evidence="4 5" key="1">
    <citation type="submission" date="2020-08" db="EMBL/GenBank/DDBJ databases">
        <title>Genome sequence of Sphingomonas rhizophila KACC 19189T.</title>
        <authorList>
            <person name="Hyun D.-W."/>
            <person name="Bae J.-W."/>
        </authorList>
    </citation>
    <scope>NUCLEOTIDE SEQUENCE [LARGE SCALE GENOMIC DNA]</scope>
    <source>
        <strain evidence="4 5">KACC 19189</strain>
    </source>
</reference>
<keyword evidence="2" id="KW-1133">Transmembrane helix</keyword>
<proteinExistence type="predicted"/>
<dbReference type="EMBL" id="CP060717">
    <property type="protein sequence ID" value="QNN64609.1"/>
    <property type="molecule type" value="Genomic_DNA"/>
</dbReference>
<evidence type="ECO:0000313" key="4">
    <source>
        <dbReference type="EMBL" id="QNN64609.1"/>
    </source>
</evidence>
<evidence type="ECO:0000256" key="1">
    <source>
        <dbReference type="ARBA" id="ARBA00022842"/>
    </source>
</evidence>
<feature type="domain" description="MobA-like NTP transferase" evidence="3">
    <location>
        <begin position="25"/>
        <end position="159"/>
    </location>
</feature>
<protein>
    <submittedName>
        <fullName evidence="4">Nucleotidyltransferase family protein</fullName>
    </submittedName>
</protein>
<keyword evidence="1" id="KW-0460">Magnesium</keyword>
<dbReference type="Pfam" id="PF12804">
    <property type="entry name" value="NTP_transf_3"/>
    <property type="match status" value="1"/>
</dbReference>
<evidence type="ECO:0000313" key="5">
    <source>
        <dbReference type="Proteomes" id="UP000515955"/>
    </source>
</evidence>
<dbReference type="RefSeq" id="WP_187541608.1">
    <property type="nucleotide sequence ID" value="NZ_CP060717.1"/>
</dbReference>
<evidence type="ECO:0000256" key="2">
    <source>
        <dbReference type="SAM" id="Phobius"/>
    </source>
</evidence>
<dbReference type="SUPFAM" id="SSF53448">
    <property type="entry name" value="Nucleotide-diphospho-sugar transferases"/>
    <property type="match status" value="1"/>
</dbReference>
<accession>A0A7G9S9T4</accession>
<dbReference type="InterPro" id="IPR029044">
    <property type="entry name" value="Nucleotide-diphossugar_trans"/>
</dbReference>
<keyword evidence="4" id="KW-0808">Transferase</keyword>
<evidence type="ECO:0000259" key="3">
    <source>
        <dbReference type="Pfam" id="PF12804"/>
    </source>
</evidence>
<dbReference type="Gene3D" id="3.90.550.10">
    <property type="entry name" value="Spore Coat Polysaccharide Biosynthesis Protein SpsA, Chain A"/>
    <property type="match status" value="1"/>
</dbReference>
<name>A0A7G9S9T4_9SPHN</name>
<organism evidence="4 5">
    <name type="scientific">Sphingomonas rhizophila</name>
    <dbReference type="NCBI Taxonomy" id="2071607"/>
    <lineage>
        <taxon>Bacteria</taxon>
        <taxon>Pseudomonadati</taxon>
        <taxon>Pseudomonadota</taxon>
        <taxon>Alphaproteobacteria</taxon>
        <taxon>Sphingomonadales</taxon>
        <taxon>Sphingomonadaceae</taxon>
        <taxon>Sphingomonas</taxon>
    </lineage>
</organism>
<dbReference type="InterPro" id="IPR025877">
    <property type="entry name" value="MobA-like_NTP_Trfase"/>
</dbReference>
<dbReference type="KEGG" id="srhi:H9L12_09960"/>
<dbReference type="AlphaFoldDB" id="A0A7G9S9T4"/>
<feature type="transmembrane region" description="Helical" evidence="2">
    <location>
        <begin position="188"/>
        <end position="209"/>
    </location>
</feature>
<sequence length="255" mass="27028">MSGWTAIVLAGSRPGIDPFAAANGTDLKALIPVGGVPMVARPVAALLEAPEVATLRVLAQQPERIAAALPKDERLSVEISGATIASTIADLLTDPETRFPLLVTTADHALLTPAMIADFCARATGKDLAIGVVERAALMRRLPDSRRTWLKFRGGSYSGANLFAFGSKRAASAVALWRSVEQDRKKGWRVIAALGPVVLLGTFLRLLGLDAVLSRVGRRLGISIAKVELSDPIAAVDVDKPADLDLANRLIAERQ</sequence>